<dbReference type="EMBL" id="JAZHXI010000020">
    <property type="protein sequence ID" value="KAL2060985.1"/>
    <property type="molecule type" value="Genomic_DNA"/>
</dbReference>
<reference evidence="1 2" key="1">
    <citation type="journal article" date="2024" name="Commun. Biol.">
        <title>Comparative genomic analysis of thermophilic fungi reveals convergent evolutionary adaptations and gene losses.</title>
        <authorList>
            <person name="Steindorff A.S."/>
            <person name="Aguilar-Pontes M.V."/>
            <person name="Robinson A.J."/>
            <person name="Andreopoulos B."/>
            <person name="LaButti K."/>
            <person name="Kuo A."/>
            <person name="Mondo S."/>
            <person name="Riley R."/>
            <person name="Otillar R."/>
            <person name="Haridas S."/>
            <person name="Lipzen A."/>
            <person name="Grimwood J."/>
            <person name="Schmutz J."/>
            <person name="Clum A."/>
            <person name="Reid I.D."/>
            <person name="Moisan M.C."/>
            <person name="Butler G."/>
            <person name="Nguyen T.T.M."/>
            <person name="Dewar K."/>
            <person name="Conant G."/>
            <person name="Drula E."/>
            <person name="Henrissat B."/>
            <person name="Hansel C."/>
            <person name="Singer S."/>
            <person name="Hutchinson M.I."/>
            <person name="de Vries R.P."/>
            <person name="Natvig D.O."/>
            <person name="Powell A.J."/>
            <person name="Tsang A."/>
            <person name="Grigoriev I.V."/>
        </authorList>
    </citation>
    <scope>NUCLEOTIDE SEQUENCE [LARGE SCALE GENOMIC DNA]</scope>
    <source>
        <strain evidence="1 2">CBS 494.80</strain>
    </source>
</reference>
<sequence>MKIGALLSSFFTPSQLASEQKAKSLPSRQQNPQMSFTYRPTIPATSMLLDRRDIPSRLFRAEIDLESGESPGTVGFTASITSYTSPKTTTALYNQVLNHIRREYGEETIFGSPFISVWSDKRIVEDEIVRFRTRERGYVPGLERSGGPGDGWVEEGRGKPWRVWAVTGNKIKNVFRVRDILGWNGGDEAGGEEFLVWKHIGPEAVYAAEGGHYDCIRSKRVEEIKDDEGIGKWKKELEAQFEAEAEKEGCTCDAESTDDDDDVEGGVSIFEEGCC</sequence>
<name>A0ABR4BTL4_9HELO</name>
<comment type="caution">
    <text evidence="1">The sequence shown here is derived from an EMBL/GenBank/DDBJ whole genome shotgun (WGS) entry which is preliminary data.</text>
</comment>
<gene>
    <name evidence="1" type="ORF">VTL71DRAFT_9037</name>
</gene>
<dbReference type="Proteomes" id="UP001595075">
    <property type="component" value="Unassembled WGS sequence"/>
</dbReference>
<protein>
    <submittedName>
        <fullName evidence="1">Uncharacterized protein</fullName>
    </submittedName>
</protein>
<keyword evidence="2" id="KW-1185">Reference proteome</keyword>
<proteinExistence type="predicted"/>
<accession>A0ABR4BTL4</accession>
<evidence type="ECO:0000313" key="1">
    <source>
        <dbReference type="EMBL" id="KAL2060985.1"/>
    </source>
</evidence>
<organism evidence="1 2">
    <name type="scientific">Oculimacula yallundae</name>
    <dbReference type="NCBI Taxonomy" id="86028"/>
    <lineage>
        <taxon>Eukaryota</taxon>
        <taxon>Fungi</taxon>
        <taxon>Dikarya</taxon>
        <taxon>Ascomycota</taxon>
        <taxon>Pezizomycotina</taxon>
        <taxon>Leotiomycetes</taxon>
        <taxon>Helotiales</taxon>
        <taxon>Ploettnerulaceae</taxon>
        <taxon>Oculimacula</taxon>
    </lineage>
</organism>
<evidence type="ECO:0000313" key="2">
    <source>
        <dbReference type="Proteomes" id="UP001595075"/>
    </source>
</evidence>